<feature type="non-terminal residue" evidence="8">
    <location>
        <position position="1"/>
    </location>
</feature>
<dbReference type="InterPro" id="IPR000907">
    <property type="entry name" value="LipOase"/>
</dbReference>
<dbReference type="Pfam" id="PF00305">
    <property type="entry name" value="Lipoxygenase"/>
    <property type="match status" value="1"/>
</dbReference>
<dbReference type="SUPFAM" id="SSF48484">
    <property type="entry name" value="Lipoxigenase"/>
    <property type="match status" value="1"/>
</dbReference>
<dbReference type="InterPro" id="IPR020834">
    <property type="entry name" value="LipOase_CS"/>
</dbReference>
<dbReference type="SUPFAM" id="SSF49723">
    <property type="entry name" value="Lipase/lipooxygenase domain (PLAT/LH2 domain)"/>
    <property type="match status" value="1"/>
</dbReference>
<keyword evidence="2" id="KW-0223">Dioxygenase</keyword>
<dbReference type="InterPro" id="IPR036392">
    <property type="entry name" value="PLAT/LH2_dom_sf"/>
</dbReference>
<protein>
    <submittedName>
        <fullName evidence="8">Allene oxide synthase-lipoxygenase protein</fullName>
    </submittedName>
</protein>
<evidence type="ECO:0000256" key="2">
    <source>
        <dbReference type="ARBA" id="ARBA00022964"/>
    </source>
</evidence>
<dbReference type="PRINTS" id="PR00087">
    <property type="entry name" value="LIPOXYGENASE"/>
</dbReference>
<dbReference type="InterPro" id="IPR001024">
    <property type="entry name" value="PLAT/LH2_dom"/>
</dbReference>
<dbReference type="GO" id="GO:0046872">
    <property type="term" value="F:metal ion binding"/>
    <property type="evidence" value="ECO:0007669"/>
    <property type="project" value="UniProtKB-KW"/>
</dbReference>
<sequence>LENTSSENTSLIQTWPMGETNSKVAFELCVSSEDYQGNNLGPSVNMVMFDANNAQSPTIAIANLFQNEVDFKQAKFTIDLQSWSKPKIFGRLHHIEFWRTDGGPFASPWFLDRVVIRDRRHGLTGEWDYFFFPVHDWILPDAQYVVHDCETFLPQDEPFPELRDAQIARRQQLLTFTQRAKGLPVEILEVPTTELFSYDAKWNIEELVLELIEQAGLSEKYSSEMPWDSLDSLGALYKQHNITEPLSLSYWMVNDVAFGAQRLKGCNPFVIELCTNLPPSMECIREWIKPHLEGWTLQQTIVAKRLYIVDFAIMRGLHCRPGRVLAAPLALFFYTEKRQLKPLAIHMDADSSDRRLLFLFTDSSEDWLQAKLWFNLADACHHMIAGRLLTHLLLESIYVSMRRNLAQSHPIYQLLAPHFRSLLAVNSKLKDWIFDKGWIARNIQLSKKGIKQLLKRAFKQWRFDVKANVYAECESRGVYDRKGLGNYPYRDDAFLVYGIFDRFIVKFLRIFYPRGPVDLLADVELQAWRKELSDPMEDGGLGIEGIPCGKARIRNGVVRPVGKNYSSNESMISDTSVDFVYGLTTIEETKSFVLGIIHLLVIVAGSALRLPMFDEYGFTPHYPLSLFGQPPFHSDYGERSRRMNGSSVSGISSSSGLDRTIAALPNQRMTVEMILFTRVCSRVRQSVLGKYDSNFIVDPRAVALLEEFQKNLEEASQQVAAHNRMRDLHHKYFALDPLVMPNFPGI</sequence>
<feature type="domain" description="Lipoxygenase" evidence="7">
    <location>
        <begin position="149"/>
        <end position="746"/>
    </location>
</feature>
<evidence type="ECO:0000259" key="6">
    <source>
        <dbReference type="PROSITE" id="PS50095"/>
    </source>
</evidence>
<feature type="domain" description="PLAT" evidence="6">
    <location>
        <begin position="24"/>
        <end position="152"/>
    </location>
</feature>
<accession>A0A0X3NXQ1</accession>
<evidence type="ECO:0000256" key="1">
    <source>
        <dbReference type="ARBA" id="ARBA00022723"/>
    </source>
</evidence>
<dbReference type="PROSITE" id="PS00081">
    <property type="entry name" value="LIPOXYGENASE_2"/>
    <property type="match status" value="1"/>
</dbReference>
<dbReference type="InterPro" id="IPR013819">
    <property type="entry name" value="LipOase_C"/>
</dbReference>
<evidence type="ECO:0000256" key="4">
    <source>
        <dbReference type="ARBA" id="ARBA00023098"/>
    </source>
</evidence>
<keyword evidence="1" id="KW-0479">Metal-binding</keyword>
<comment type="caution">
    <text evidence="5">Lacks conserved residue(s) required for the propagation of feature annotation.</text>
</comment>
<evidence type="ECO:0000259" key="7">
    <source>
        <dbReference type="PROSITE" id="PS51393"/>
    </source>
</evidence>
<dbReference type="Gene3D" id="2.60.60.20">
    <property type="entry name" value="PLAT/LH2 domain"/>
    <property type="match status" value="1"/>
</dbReference>
<evidence type="ECO:0000256" key="5">
    <source>
        <dbReference type="PROSITE-ProRule" id="PRU00152"/>
    </source>
</evidence>
<dbReference type="Gene3D" id="1.20.245.10">
    <property type="entry name" value="Lipoxygenase-1, Domain 5"/>
    <property type="match status" value="1"/>
</dbReference>
<dbReference type="PROSITE" id="PS50095">
    <property type="entry name" value="PLAT"/>
    <property type="match status" value="1"/>
</dbReference>
<evidence type="ECO:0000256" key="3">
    <source>
        <dbReference type="ARBA" id="ARBA00023002"/>
    </source>
</evidence>
<dbReference type="PROSITE" id="PS51393">
    <property type="entry name" value="LIPOXYGENASE_3"/>
    <property type="match status" value="1"/>
</dbReference>
<proteinExistence type="predicted"/>
<dbReference type="GO" id="GO:0034440">
    <property type="term" value="P:lipid oxidation"/>
    <property type="evidence" value="ECO:0007669"/>
    <property type="project" value="InterPro"/>
</dbReference>
<reference evidence="8" key="1">
    <citation type="submission" date="2016-01" db="EMBL/GenBank/DDBJ databases">
        <title>Reference transcriptome for the parasite Schistocephalus solidus: insights into the molecular evolution of parasitism.</title>
        <authorList>
            <person name="Hebert F.O."/>
            <person name="Grambauer S."/>
            <person name="Barber I."/>
            <person name="Landry C.R."/>
            <person name="Aubin-Horth N."/>
        </authorList>
    </citation>
    <scope>NUCLEOTIDE SEQUENCE</scope>
</reference>
<gene>
    <name evidence="8" type="primary">AOSL</name>
    <name evidence="8" type="ORF">TR165003</name>
</gene>
<dbReference type="AlphaFoldDB" id="A0A0X3NXQ1"/>
<name>A0A0X3NXQ1_SCHSO</name>
<dbReference type="EMBL" id="GEEE01019305">
    <property type="protein sequence ID" value="JAP43920.1"/>
    <property type="molecule type" value="Transcribed_RNA"/>
</dbReference>
<dbReference type="PANTHER" id="PTHR11771">
    <property type="entry name" value="LIPOXYGENASE"/>
    <property type="match status" value="1"/>
</dbReference>
<evidence type="ECO:0000313" key="8">
    <source>
        <dbReference type="EMBL" id="JAP43920.1"/>
    </source>
</evidence>
<organism evidence="8">
    <name type="scientific">Schistocephalus solidus</name>
    <name type="common">Tapeworm</name>
    <dbReference type="NCBI Taxonomy" id="70667"/>
    <lineage>
        <taxon>Eukaryota</taxon>
        <taxon>Metazoa</taxon>
        <taxon>Spiralia</taxon>
        <taxon>Lophotrochozoa</taxon>
        <taxon>Platyhelminthes</taxon>
        <taxon>Cestoda</taxon>
        <taxon>Eucestoda</taxon>
        <taxon>Diphyllobothriidea</taxon>
        <taxon>Diphyllobothriidae</taxon>
        <taxon>Schistocephalus</taxon>
    </lineage>
</organism>
<dbReference type="Gene3D" id="3.10.450.60">
    <property type="match status" value="1"/>
</dbReference>
<dbReference type="GO" id="GO:0016702">
    <property type="term" value="F:oxidoreductase activity, acting on single donors with incorporation of molecular oxygen, incorporation of two atoms of oxygen"/>
    <property type="evidence" value="ECO:0007669"/>
    <property type="project" value="InterPro"/>
</dbReference>
<keyword evidence="4" id="KW-0443">Lipid metabolism</keyword>
<dbReference type="InterPro" id="IPR036226">
    <property type="entry name" value="LipOase_C_sf"/>
</dbReference>
<keyword evidence="3" id="KW-0560">Oxidoreductase</keyword>